<dbReference type="GO" id="GO:0098552">
    <property type="term" value="C:side of membrane"/>
    <property type="evidence" value="ECO:0007669"/>
    <property type="project" value="UniProtKB-KW"/>
</dbReference>
<keyword evidence="12" id="KW-1185">Reference proteome</keyword>
<keyword evidence="3" id="KW-0336">GPI-anchor</keyword>
<dbReference type="Proteomes" id="UP000824998">
    <property type="component" value="Unassembled WGS sequence"/>
</dbReference>
<evidence type="ECO:0000256" key="5">
    <source>
        <dbReference type="ARBA" id="ARBA00023136"/>
    </source>
</evidence>
<evidence type="ECO:0000256" key="4">
    <source>
        <dbReference type="ARBA" id="ARBA00022729"/>
    </source>
</evidence>
<feature type="signal peptide" evidence="9">
    <location>
        <begin position="1"/>
        <end position="17"/>
    </location>
</feature>
<keyword evidence="7" id="KW-0449">Lipoprotein</keyword>
<keyword evidence="5 8" id="KW-0472">Membrane</keyword>
<dbReference type="EMBL" id="MU251360">
    <property type="protein sequence ID" value="KAG9239293.1"/>
    <property type="molecule type" value="Genomic_DNA"/>
</dbReference>
<dbReference type="AlphaFoldDB" id="A0A9P8C9W9"/>
<evidence type="ECO:0000256" key="7">
    <source>
        <dbReference type="ARBA" id="ARBA00023288"/>
    </source>
</evidence>
<evidence type="ECO:0000256" key="2">
    <source>
        <dbReference type="ARBA" id="ARBA00022475"/>
    </source>
</evidence>
<accession>A0A9P8C9W9</accession>
<evidence type="ECO:0000256" key="8">
    <source>
        <dbReference type="SAM" id="Phobius"/>
    </source>
</evidence>
<keyword evidence="2" id="KW-1003">Cell membrane</keyword>
<dbReference type="Pfam" id="PF20238">
    <property type="entry name" value="BIM1-like_dom"/>
    <property type="match status" value="1"/>
</dbReference>
<comment type="subcellular location">
    <subcellularLocation>
        <location evidence="1">Cell membrane</location>
        <topology evidence="1">Lipid-anchor</topology>
        <topology evidence="1">GPI-anchor</topology>
    </subcellularLocation>
</comment>
<evidence type="ECO:0000256" key="9">
    <source>
        <dbReference type="SAM" id="SignalP"/>
    </source>
</evidence>
<name>A0A9P8C9W9_9HELO</name>
<dbReference type="GO" id="GO:0005886">
    <property type="term" value="C:plasma membrane"/>
    <property type="evidence" value="ECO:0007669"/>
    <property type="project" value="UniProtKB-SubCell"/>
</dbReference>
<keyword evidence="8" id="KW-1133">Transmembrane helix</keyword>
<evidence type="ECO:0000256" key="1">
    <source>
        <dbReference type="ARBA" id="ARBA00004609"/>
    </source>
</evidence>
<organism evidence="11 12">
    <name type="scientific">Amylocarpus encephaloides</name>
    <dbReference type="NCBI Taxonomy" id="45428"/>
    <lineage>
        <taxon>Eukaryota</taxon>
        <taxon>Fungi</taxon>
        <taxon>Dikarya</taxon>
        <taxon>Ascomycota</taxon>
        <taxon>Pezizomycotina</taxon>
        <taxon>Leotiomycetes</taxon>
        <taxon>Helotiales</taxon>
        <taxon>Helotiales incertae sedis</taxon>
        <taxon>Amylocarpus</taxon>
    </lineage>
</organism>
<feature type="transmembrane region" description="Helical" evidence="8">
    <location>
        <begin position="221"/>
        <end position="243"/>
    </location>
</feature>
<keyword evidence="6" id="KW-0325">Glycoprotein</keyword>
<evidence type="ECO:0000313" key="11">
    <source>
        <dbReference type="EMBL" id="KAG9239293.1"/>
    </source>
</evidence>
<evidence type="ECO:0000313" key="12">
    <source>
        <dbReference type="Proteomes" id="UP000824998"/>
    </source>
</evidence>
<reference evidence="11" key="1">
    <citation type="journal article" date="2021" name="IMA Fungus">
        <title>Genomic characterization of three marine fungi, including Emericellopsis atlantica sp. nov. with signatures of a generalist lifestyle and marine biomass degradation.</title>
        <authorList>
            <person name="Hagestad O.C."/>
            <person name="Hou L."/>
            <person name="Andersen J.H."/>
            <person name="Hansen E.H."/>
            <person name="Altermark B."/>
            <person name="Li C."/>
            <person name="Kuhnert E."/>
            <person name="Cox R.J."/>
            <person name="Crous P.W."/>
            <person name="Spatafora J.W."/>
            <person name="Lail K."/>
            <person name="Amirebrahimi M."/>
            <person name="Lipzen A."/>
            <person name="Pangilinan J."/>
            <person name="Andreopoulos W."/>
            <person name="Hayes R.D."/>
            <person name="Ng V."/>
            <person name="Grigoriev I.V."/>
            <person name="Jackson S.A."/>
            <person name="Sutton T.D.S."/>
            <person name="Dobson A.D.W."/>
            <person name="Rama T."/>
        </authorList>
    </citation>
    <scope>NUCLEOTIDE SEQUENCE</scope>
    <source>
        <strain evidence="11">TRa018bII</strain>
    </source>
</reference>
<keyword evidence="8" id="KW-0812">Transmembrane</keyword>
<comment type="caution">
    <text evidence="11">The sequence shown here is derived from an EMBL/GenBank/DDBJ whole genome shotgun (WGS) entry which is preliminary data.</text>
</comment>
<dbReference type="InterPro" id="IPR046936">
    <property type="entry name" value="BIM1-like"/>
</dbReference>
<keyword evidence="4 9" id="KW-0732">Signal</keyword>
<evidence type="ECO:0000256" key="3">
    <source>
        <dbReference type="ARBA" id="ARBA00022622"/>
    </source>
</evidence>
<proteinExistence type="predicted"/>
<dbReference type="PANTHER" id="PTHR34992">
    <property type="entry name" value="HYPHAL ANASTAMOSIS-7 PROTEIN"/>
    <property type="match status" value="1"/>
</dbReference>
<evidence type="ECO:0000256" key="6">
    <source>
        <dbReference type="ARBA" id="ARBA00023180"/>
    </source>
</evidence>
<dbReference type="InterPro" id="IPR046530">
    <property type="entry name" value="BIM1-like_dom"/>
</dbReference>
<feature type="domain" description="Copper acquisition factor BIM1-like" evidence="10">
    <location>
        <begin position="33"/>
        <end position="177"/>
    </location>
</feature>
<feature type="chain" id="PRO_5040125189" description="Copper acquisition factor BIM1-like domain-containing protein" evidence="9">
    <location>
        <begin position="18"/>
        <end position="280"/>
    </location>
</feature>
<dbReference type="CDD" id="cd21176">
    <property type="entry name" value="LPMO_auxiliary-like"/>
    <property type="match status" value="1"/>
</dbReference>
<evidence type="ECO:0000259" key="10">
    <source>
        <dbReference type="Pfam" id="PF20238"/>
    </source>
</evidence>
<gene>
    <name evidence="11" type="ORF">BJ875DRAFT_391665</name>
</gene>
<protein>
    <recommendedName>
        <fullName evidence="10">Copper acquisition factor BIM1-like domain-containing protein</fullName>
    </recommendedName>
</protein>
<dbReference type="OrthoDB" id="2587363at2759"/>
<dbReference type="PANTHER" id="PTHR34992:SF5">
    <property type="entry name" value="ANCHORED PROTEIN, PUTATIVE (AFU_ORTHOLOGUE AFUA_6G02800)-RELATED"/>
    <property type="match status" value="1"/>
</dbReference>
<sequence length="280" mass="29092">MLFNTLAVVALAAVVDAQTSSTPHAQGSVGSVMGPVQFLWPEDRPWSANADNTAPCGSTSGVNNRTQFPLDNGAVSLSIGETAYQVAFRIAYDNNPTIQSAFSEQIVHNVTEVDPGHQCYRIPDRPDNIAAGTNATIQLEYWSTYQSEPSQSFYACADVTLVEASSFVGSIPCFNVTSSEFVAPASSSTAASVPAATAPSTVSAPEISSSKSSGLSAGAKAGIAVGVVVGVAALLGALLFALFRKRAASKKDAEAANQFPVMRQKERAASLASAETQVQH</sequence>